<dbReference type="Gene3D" id="2.40.170.20">
    <property type="entry name" value="TonB-dependent receptor, beta-barrel domain"/>
    <property type="match status" value="1"/>
</dbReference>
<dbReference type="Pfam" id="PF07715">
    <property type="entry name" value="Plug"/>
    <property type="match status" value="1"/>
</dbReference>
<evidence type="ECO:0000256" key="13">
    <source>
        <dbReference type="RuleBase" id="RU003357"/>
    </source>
</evidence>
<keyword evidence="18" id="KW-1185">Reference proteome</keyword>
<dbReference type="SUPFAM" id="SSF56935">
    <property type="entry name" value="Porins"/>
    <property type="match status" value="1"/>
</dbReference>
<evidence type="ECO:0000256" key="7">
    <source>
        <dbReference type="ARBA" id="ARBA00023004"/>
    </source>
</evidence>
<proteinExistence type="inferred from homology"/>
<feature type="chain" id="PRO_5046669397" evidence="14">
    <location>
        <begin position="29"/>
        <end position="685"/>
    </location>
</feature>
<evidence type="ECO:0000256" key="8">
    <source>
        <dbReference type="ARBA" id="ARBA00023065"/>
    </source>
</evidence>
<evidence type="ECO:0000256" key="12">
    <source>
        <dbReference type="PROSITE-ProRule" id="PRU01360"/>
    </source>
</evidence>
<comment type="subcellular location">
    <subcellularLocation>
        <location evidence="1 12">Cell outer membrane</location>
        <topology evidence="1 12">Multi-pass membrane protein</topology>
    </subcellularLocation>
</comment>
<keyword evidence="8" id="KW-0406">Ion transport</keyword>
<dbReference type="Proteomes" id="UP001335100">
    <property type="component" value="Unassembled WGS sequence"/>
</dbReference>
<evidence type="ECO:0000256" key="1">
    <source>
        <dbReference type="ARBA" id="ARBA00004571"/>
    </source>
</evidence>
<dbReference type="Gene3D" id="2.170.130.10">
    <property type="entry name" value="TonB-dependent receptor, plug domain"/>
    <property type="match status" value="1"/>
</dbReference>
<evidence type="ECO:0000256" key="3">
    <source>
        <dbReference type="ARBA" id="ARBA00022452"/>
    </source>
</evidence>
<evidence type="ECO:0000313" key="17">
    <source>
        <dbReference type="EMBL" id="MEE1934618.1"/>
    </source>
</evidence>
<dbReference type="Pfam" id="PF00593">
    <property type="entry name" value="TonB_dep_Rec_b-barrel"/>
    <property type="match status" value="1"/>
</dbReference>
<evidence type="ECO:0000256" key="6">
    <source>
        <dbReference type="ARBA" id="ARBA00022729"/>
    </source>
</evidence>
<dbReference type="InterPro" id="IPR036942">
    <property type="entry name" value="Beta-barrel_TonB_sf"/>
</dbReference>
<feature type="signal peptide" evidence="14">
    <location>
        <begin position="1"/>
        <end position="28"/>
    </location>
</feature>
<feature type="domain" description="TonB-dependent receptor plug" evidence="16">
    <location>
        <begin position="52"/>
        <end position="157"/>
    </location>
</feature>
<keyword evidence="10 12" id="KW-0472">Membrane</keyword>
<evidence type="ECO:0000259" key="16">
    <source>
        <dbReference type="Pfam" id="PF07715"/>
    </source>
</evidence>
<comment type="caution">
    <text evidence="17">The sequence shown here is derived from an EMBL/GenBank/DDBJ whole genome shotgun (WGS) entry which is preliminary data.</text>
</comment>
<evidence type="ECO:0000256" key="5">
    <source>
        <dbReference type="ARBA" id="ARBA00022692"/>
    </source>
</evidence>
<keyword evidence="3 12" id="KW-1134">Transmembrane beta strand</keyword>
<comment type="similarity">
    <text evidence="12 13">Belongs to the TonB-dependent receptor family.</text>
</comment>
<feature type="domain" description="TonB-dependent receptor-like beta-barrel" evidence="15">
    <location>
        <begin position="245"/>
        <end position="648"/>
    </location>
</feature>
<evidence type="ECO:0000256" key="2">
    <source>
        <dbReference type="ARBA" id="ARBA00022448"/>
    </source>
</evidence>
<keyword evidence="17" id="KW-0675">Receptor</keyword>
<dbReference type="RefSeq" id="WP_330075381.1">
    <property type="nucleotide sequence ID" value="NZ_JAZDQJ010000016.1"/>
</dbReference>
<dbReference type="PANTHER" id="PTHR32552:SF68">
    <property type="entry name" value="FERRICHROME OUTER MEMBRANE TRANSPORTER_PHAGE RECEPTOR"/>
    <property type="match status" value="1"/>
</dbReference>
<dbReference type="PANTHER" id="PTHR32552">
    <property type="entry name" value="FERRICHROME IRON RECEPTOR-RELATED"/>
    <property type="match status" value="1"/>
</dbReference>
<keyword evidence="4" id="KW-0410">Iron transport</keyword>
<name>A0ABU7HT07_9PSED</name>
<keyword evidence="5 12" id="KW-0812">Transmembrane</keyword>
<keyword evidence="6 14" id="KW-0732">Signal</keyword>
<evidence type="ECO:0000259" key="15">
    <source>
        <dbReference type="Pfam" id="PF00593"/>
    </source>
</evidence>
<protein>
    <submittedName>
        <fullName evidence="17">TonB-dependent receptor</fullName>
    </submittedName>
</protein>
<reference evidence="17 18" key="1">
    <citation type="submission" date="2024-01" db="EMBL/GenBank/DDBJ databases">
        <title>Unpublished Manusciprt.</title>
        <authorList>
            <person name="Duman M."/>
            <person name="Valdes E.G."/>
            <person name="Ajmi N."/>
            <person name="Altun S."/>
            <person name="Saticioglu I.B."/>
        </authorList>
    </citation>
    <scope>NUCLEOTIDE SEQUENCE [LARGE SCALE GENOMIC DNA]</scope>
    <source>
        <strain evidence="17 18">148P</strain>
    </source>
</reference>
<dbReference type="CDD" id="cd01347">
    <property type="entry name" value="ligand_gated_channel"/>
    <property type="match status" value="1"/>
</dbReference>
<dbReference type="InterPro" id="IPR000531">
    <property type="entry name" value="Beta-barrel_TonB"/>
</dbReference>
<evidence type="ECO:0000313" key="18">
    <source>
        <dbReference type="Proteomes" id="UP001335100"/>
    </source>
</evidence>
<dbReference type="InterPro" id="IPR039426">
    <property type="entry name" value="TonB-dep_rcpt-like"/>
</dbReference>
<accession>A0ABU7HT07</accession>
<sequence>MKNNQRQRAAHRRAALGALLLTSTGALADSLVEVEPVVVSATRTGDSWAQAALSASVVDAADSRGEQALTLGNLLSSVPGVVVQSRYNAAQGLRPAIRGFGSRSSFGVRGIRVLVDGVPLTMPDGQTELDGFDLGLVERMEVLRGPAAVLYGNGAGGVLAINTREPSEQPSVAGDVSFGSYGFRRQSVEASGTQGDVGALVALSSTQSQGYRQHATSEANNLTGKLRWWGETGHLGLTLHALDNRSEDAGGLTLEQVRADRNQARPDSLAYDSDERIRQQRLSLVWDGQGVGEDSYQLRSYVGQRDFENRLPIKANGQTSYERLFSGIGANYSHVANWFGLNHKLTVGGDLESLSDDRDRNNNLEGGEKDLLTTRQREEARSLGLFIENQTQLSENWMLSLGLRHDAVRLSIDDHFLSDGRDDSGERTLRDLNYSAGLSYSLDSQHTIYARVATSFETPTVSEMANPSGAGFNSGLEPSHALNREIGFKGETEHWRYEAVLYRIDTRDELVPYYLGSRSFSRNAGSTRRDGLELSARWQPDEQWQLTTSYSLNDYSYRSFSYQDTTRKLVVADGNRLPGIPVQSLFGEVSYSRDNWYARINASVYDRQYADSANDARVGGYAVVNLRLGLRLKGWAQEIEPYVGLDNLTDRHYYDNLRINDSANGGRYYEPAPGRTGYVGMKIRF</sequence>
<evidence type="ECO:0000256" key="9">
    <source>
        <dbReference type="ARBA" id="ARBA00023077"/>
    </source>
</evidence>
<dbReference type="InterPro" id="IPR012910">
    <property type="entry name" value="Plug_dom"/>
</dbReference>
<evidence type="ECO:0000256" key="4">
    <source>
        <dbReference type="ARBA" id="ARBA00022496"/>
    </source>
</evidence>
<organism evidence="17 18">
    <name type="scientific">Pseudomonas ulcerans</name>
    <dbReference type="NCBI Taxonomy" id="3115852"/>
    <lineage>
        <taxon>Bacteria</taxon>
        <taxon>Pseudomonadati</taxon>
        <taxon>Pseudomonadota</taxon>
        <taxon>Gammaproteobacteria</taxon>
        <taxon>Pseudomonadales</taxon>
        <taxon>Pseudomonadaceae</taxon>
        <taxon>Pseudomonas</taxon>
    </lineage>
</organism>
<keyword evidence="11 12" id="KW-0998">Cell outer membrane</keyword>
<dbReference type="PROSITE" id="PS52016">
    <property type="entry name" value="TONB_DEPENDENT_REC_3"/>
    <property type="match status" value="1"/>
</dbReference>
<keyword evidence="7" id="KW-0408">Iron</keyword>
<keyword evidence="9 13" id="KW-0798">TonB box</keyword>
<dbReference type="InterPro" id="IPR037066">
    <property type="entry name" value="Plug_dom_sf"/>
</dbReference>
<gene>
    <name evidence="17" type="ORF">V0R50_15425</name>
</gene>
<dbReference type="EMBL" id="JAZDQJ010000016">
    <property type="protein sequence ID" value="MEE1934618.1"/>
    <property type="molecule type" value="Genomic_DNA"/>
</dbReference>
<keyword evidence="2 12" id="KW-0813">Transport</keyword>
<evidence type="ECO:0000256" key="14">
    <source>
        <dbReference type="SAM" id="SignalP"/>
    </source>
</evidence>
<evidence type="ECO:0000256" key="11">
    <source>
        <dbReference type="ARBA" id="ARBA00023237"/>
    </source>
</evidence>
<evidence type="ECO:0000256" key="10">
    <source>
        <dbReference type="ARBA" id="ARBA00023136"/>
    </source>
</evidence>